<feature type="region of interest" description="Disordered" evidence="1">
    <location>
        <begin position="1"/>
        <end position="27"/>
    </location>
</feature>
<dbReference type="InterPro" id="IPR018972">
    <property type="entry name" value="Sas10_C_dom"/>
</dbReference>
<feature type="region of interest" description="Disordered" evidence="1">
    <location>
        <begin position="335"/>
        <end position="385"/>
    </location>
</feature>
<feature type="compositionally biased region" description="Basic residues" evidence="1">
    <location>
        <begin position="417"/>
        <end position="438"/>
    </location>
</feature>
<evidence type="ECO:0000256" key="1">
    <source>
        <dbReference type="SAM" id="MobiDB-lite"/>
    </source>
</evidence>
<feature type="region of interest" description="Disordered" evidence="1">
    <location>
        <begin position="218"/>
        <end position="264"/>
    </location>
</feature>
<dbReference type="EMBL" id="BAAFRS010000347">
    <property type="protein sequence ID" value="GAB1227642.1"/>
    <property type="molecule type" value="Genomic_DNA"/>
</dbReference>
<keyword evidence="4" id="KW-1185">Reference proteome</keyword>
<evidence type="ECO:0000259" key="2">
    <source>
        <dbReference type="Pfam" id="PF09368"/>
    </source>
</evidence>
<protein>
    <recommendedName>
        <fullName evidence="2">Sas10 C-terminal domain-containing protein</fullName>
    </recommendedName>
</protein>
<evidence type="ECO:0000313" key="3">
    <source>
        <dbReference type="EMBL" id="GAB1227642.1"/>
    </source>
</evidence>
<name>A0ABQ0DY19_9EUKA</name>
<comment type="caution">
    <text evidence="3">The sequence shown here is derived from an EMBL/GenBank/DDBJ whole genome shotgun (WGS) entry which is preliminary data.</text>
</comment>
<proteinExistence type="predicted"/>
<organism evidence="3 4">
    <name type="scientific">Entamoeba nuttalli</name>
    <dbReference type="NCBI Taxonomy" id="412467"/>
    <lineage>
        <taxon>Eukaryota</taxon>
        <taxon>Amoebozoa</taxon>
        <taxon>Evosea</taxon>
        <taxon>Archamoebae</taxon>
        <taxon>Mastigamoebida</taxon>
        <taxon>Entamoebidae</taxon>
        <taxon>Entamoeba</taxon>
    </lineage>
</organism>
<evidence type="ECO:0000313" key="4">
    <source>
        <dbReference type="Proteomes" id="UP001628156"/>
    </source>
</evidence>
<accession>A0ABQ0DY19</accession>
<sequence>MSSEEKMELEQESDDAEIDRDNWGKNTDVYYQKKRDKELKNDEFIEGDAEEAQRIQKELLSNLKVSDFGGDEEFEQLMKKTKEAPPEETEEFQLKKFNEMIDSTNVQIEGNDEERIKIIKEMFPELLQRILLANKISFEKSKEGGVLGKFTSLREKVESGLILNVLIEILCKGDGREEHPIVETCKTYQQLFENIEEITKKIGKQTIKSFYDGTYKEEYKEDKEQSIEEGEEDTEIKDNNNITEMSEEEEENEEEKMEESEEEGINISGMDMEDALGDFVDEEEMNEIKKRQELQKVNQPNIDETDKANWIDNEDFDSDEVQLEEKLLAELALKKQSQRKASGEEDIAVKKTTTLMKPSKKQSKINQEDEEIKTSSSSLRKEIENKRKLRLTKAQKEENDIDNYHRPVDKVVEHGRGLTRGRKPQNSRTKMRAKYEKRTKKIKQINTESHSFNYKGEKKIEDGKKLSRKLDY</sequence>
<dbReference type="Pfam" id="PF09368">
    <property type="entry name" value="Sas10"/>
    <property type="match status" value="1"/>
</dbReference>
<feature type="compositionally biased region" description="Acidic residues" evidence="1">
    <location>
        <begin position="245"/>
        <end position="264"/>
    </location>
</feature>
<reference evidence="3 4" key="1">
    <citation type="journal article" date="2019" name="PLoS Negl. Trop. Dis.">
        <title>Whole genome sequencing of Entamoeba nuttalli reveals mammalian host-related molecular signatures and a novel octapeptide-repeat surface protein.</title>
        <authorList>
            <person name="Tanaka M."/>
            <person name="Makiuchi T."/>
            <person name="Komiyama T."/>
            <person name="Shiina T."/>
            <person name="Osaki K."/>
            <person name="Tachibana H."/>
        </authorList>
    </citation>
    <scope>NUCLEOTIDE SEQUENCE [LARGE SCALE GENOMIC DNA]</scope>
    <source>
        <strain evidence="3 4">P19-061405</strain>
    </source>
</reference>
<feature type="compositionally biased region" description="Basic and acidic residues" evidence="1">
    <location>
        <begin position="397"/>
        <end position="416"/>
    </location>
</feature>
<feature type="region of interest" description="Disordered" evidence="1">
    <location>
        <begin position="397"/>
        <end position="438"/>
    </location>
</feature>
<feature type="region of interest" description="Disordered" evidence="1">
    <location>
        <begin position="291"/>
        <end position="313"/>
    </location>
</feature>
<dbReference type="Proteomes" id="UP001628156">
    <property type="component" value="Unassembled WGS sequence"/>
</dbReference>
<gene>
    <name evidence="3" type="ORF">ENUP19_0347G0023</name>
</gene>
<feature type="domain" description="Sas10 C-terminal" evidence="2">
    <location>
        <begin position="405"/>
        <end position="470"/>
    </location>
</feature>